<evidence type="ECO:0000256" key="2">
    <source>
        <dbReference type="ARBA" id="ARBA00023004"/>
    </source>
</evidence>
<dbReference type="SUPFAM" id="SSF51294">
    <property type="entry name" value="Hedgehog/intein (Hint) domain"/>
    <property type="match status" value="1"/>
</dbReference>
<keyword evidence="1" id="KW-0479">Metal-binding</keyword>
<dbReference type="SMART" id="SM00306">
    <property type="entry name" value="HintN"/>
    <property type="match status" value="1"/>
</dbReference>
<dbReference type="PROSITE" id="PS50818">
    <property type="entry name" value="INTEIN_C_TER"/>
    <property type="match status" value="1"/>
</dbReference>
<dbReference type="InterPro" id="IPR006141">
    <property type="entry name" value="Intein_N"/>
</dbReference>
<dbReference type="InterPro" id="IPR058240">
    <property type="entry name" value="rSAM_sf"/>
</dbReference>
<dbReference type="EMBL" id="CP045309">
    <property type="protein sequence ID" value="QGL51613.1"/>
    <property type="molecule type" value="Genomic_DNA"/>
</dbReference>
<dbReference type="GO" id="GO:0051536">
    <property type="term" value="F:iron-sulfur cluster binding"/>
    <property type="evidence" value="ECO:0007669"/>
    <property type="project" value="UniProtKB-KW"/>
</dbReference>
<evidence type="ECO:0000256" key="3">
    <source>
        <dbReference type="ARBA" id="ARBA00023014"/>
    </source>
</evidence>
<evidence type="ECO:0000259" key="6">
    <source>
        <dbReference type="SMART" id="SM00306"/>
    </source>
</evidence>
<dbReference type="NCBIfam" id="NF038136">
    <property type="entry name" value="rSAM_Rv_intein"/>
    <property type="match status" value="1"/>
</dbReference>
<evidence type="ECO:0000259" key="5">
    <source>
        <dbReference type="SMART" id="SM00305"/>
    </source>
</evidence>
<evidence type="ECO:0000313" key="9">
    <source>
        <dbReference type="Proteomes" id="UP000402241"/>
    </source>
</evidence>
<dbReference type="NCBIfam" id="NF038135">
    <property type="entry name" value="rSAM_Rv2578c"/>
    <property type="match status" value="1"/>
</dbReference>
<dbReference type="InterPro" id="IPR040086">
    <property type="entry name" value="MJ0683-like"/>
</dbReference>
<dbReference type="PROSITE" id="PS50817">
    <property type="entry name" value="INTEIN_N_TER"/>
    <property type="match status" value="1"/>
</dbReference>
<feature type="domain" description="Hint" evidence="5">
    <location>
        <begin position="378"/>
        <end position="420"/>
    </location>
</feature>
<feature type="region of interest" description="Disordered" evidence="4">
    <location>
        <begin position="651"/>
        <end position="679"/>
    </location>
</feature>
<name>A0AAJ2ZB90_9ACTN</name>
<dbReference type="SUPFAM" id="SSF102114">
    <property type="entry name" value="Radical SAM enzymes"/>
    <property type="match status" value="1"/>
</dbReference>
<feature type="compositionally biased region" description="Low complexity" evidence="4">
    <location>
        <begin position="8"/>
        <end position="20"/>
    </location>
</feature>
<dbReference type="PANTHER" id="PTHR43432">
    <property type="entry name" value="SLR0285 PROTEIN"/>
    <property type="match status" value="1"/>
</dbReference>
<protein>
    <submittedName>
        <fullName evidence="7">Radical SAM protein</fullName>
    </submittedName>
</protein>
<reference evidence="7 10" key="2">
    <citation type="submission" date="2020-02" db="EMBL/GenBank/DDBJ databases">
        <title>WGS of Micromonospora spp. isolated from hot spring.</title>
        <authorList>
            <person name="Thawai C."/>
        </authorList>
    </citation>
    <scope>NUCLEOTIDE SEQUENCE [LARGE SCALE GENOMIC DNA]</scope>
    <source>
        <strain evidence="7 10">TMS7</strain>
    </source>
</reference>
<evidence type="ECO:0000313" key="10">
    <source>
        <dbReference type="Proteomes" id="UP000477779"/>
    </source>
</evidence>
<dbReference type="GO" id="GO:0046872">
    <property type="term" value="F:metal ion binding"/>
    <property type="evidence" value="ECO:0007669"/>
    <property type="project" value="UniProtKB-KW"/>
</dbReference>
<dbReference type="Proteomes" id="UP000402241">
    <property type="component" value="Chromosome"/>
</dbReference>
<organism evidence="7 10">
    <name type="scientific">Micromonospora terminaliae</name>
    <dbReference type="NCBI Taxonomy" id="1914461"/>
    <lineage>
        <taxon>Bacteria</taxon>
        <taxon>Bacillati</taxon>
        <taxon>Actinomycetota</taxon>
        <taxon>Actinomycetes</taxon>
        <taxon>Micromonosporales</taxon>
        <taxon>Micromonosporaceae</taxon>
        <taxon>Micromonospora</taxon>
    </lineage>
</organism>
<dbReference type="Proteomes" id="UP000477779">
    <property type="component" value="Unassembled WGS sequence"/>
</dbReference>
<dbReference type="Gene3D" id="2.170.16.10">
    <property type="entry name" value="Hedgehog/Intein (Hint) domain"/>
    <property type="match status" value="1"/>
</dbReference>
<accession>A0AAJ2ZB90</accession>
<feature type="region of interest" description="Disordered" evidence="4">
    <location>
        <begin position="1"/>
        <end position="22"/>
    </location>
</feature>
<dbReference type="InterPro" id="IPR003586">
    <property type="entry name" value="Hint_dom_C"/>
</dbReference>
<keyword evidence="3" id="KW-0411">Iron-sulfur</keyword>
<reference evidence="8 9" key="1">
    <citation type="submission" date="2019-10" db="EMBL/GenBank/DDBJ databases">
        <title>Genome Sequence of Micromonospora terminaliae DSM 101760.</title>
        <authorList>
            <person name="Guo L."/>
        </authorList>
    </citation>
    <scope>NUCLEOTIDE SEQUENCE [LARGE SCALE GENOMIC DNA]</scope>
    <source>
        <strain evidence="8 9">DSM 101760</strain>
    </source>
</reference>
<sequence>MRWDNLSAPPDEGTPDGAAPAAPPLPLALPGAIARTFDTPGFAGMTFYEVRAKSIINRVPGQSRVPFEWTINPYRGCSHACVYCVSGDTPILMADGRTKPISELEVGDRIYGTERRGAYRHYVVTTVRDKWSTVKRAYRVTLEDGTTLVASGDHRFLTERGWKHVTGSMRGGDRRPYLTTRNRLLGTGAFATAPKRSADYRRGYLCALVRDADHPGSRFRLATGDDEALERAERFLADAGIGTGRMPGQPVRAGRRSTTAIRTARPGDDEAVAELVSPADEPTDDWWLGFLAGSFDAVGSCRQGVFRIGVTDDESLRRAAEALDRFGFRWALDDPGNVNRARQVRLTGGLPERLRFFHLTDPAVTRKRSIEGTALKCRARLRVASIEDLGLELPLWDITTGTGDFIANGVVSHNCFARNTHTYLDLDAGADFDRRVIVKVNAGELVRRELAAPKWRGAHIAMGTNVDCYQRAEGRYALMPQILAALRDFANPFSILTKGTLLLRDLPLLRQAAEMTRVGLSYSVGFVDEALWRAVEPGTPSPRRRLDAVRRLTDAGFSVGVLMAPILPGLSDDDESIDATVAAIAASGATSVTPLPLHLRPGAREWYARWLAREYPHLVPRYRRLYQAGSYAPQAYQREVTARVRMAARRHGLHRGEPGDNRQVPEAPPAPAAEQLSLL</sequence>
<gene>
    <name evidence="7" type="ORF">G3561_02975</name>
    <name evidence="8" type="ORF">GCE86_28900</name>
</gene>
<dbReference type="InterPro" id="IPR030934">
    <property type="entry name" value="Intein_C"/>
</dbReference>
<feature type="domain" description="Hint" evidence="6">
    <location>
        <begin position="82"/>
        <end position="179"/>
    </location>
</feature>
<dbReference type="PANTHER" id="PTHR43432:SF3">
    <property type="entry name" value="SLR0285 PROTEIN"/>
    <property type="match status" value="1"/>
</dbReference>
<proteinExistence type="predicted"/>
<evidence type="ECO:0000256" key="1">
    <source>
        <dbReference type="ARBA" id="ARBA00022723"/>
    </source>
</evidence>
<dbReference type="NCBIfam" id="TIGR01445">
    <property type="entry name" value="intein_Nterm"/>
    <property type="match status" value="1"/>
</dbReference>
<keyword evidence="9" id="KW-1185">Reference proteome</keyword>
<dbReference type="InterPro" id="IPR003587">
    <property type="entry name" value="Hint_dom_N"/>
</dbReference>
<dbReference type="InterPro" id="IPR007197">
    <property type="entry name" value="rSAM"/>
</dbReference>
<dbReference type="Gene3D" id="3.80.30.30">
    <property type="match status" value="1"/>
</dbReference>
<dbReference type="SMART" id="SM00305">
    <property type="entry name" value="HintC"/>
    <property type="match status" value="1"/>
</dbReference>
<dbReference type="InterPro" id="IPR036844">
    <property type="entry name" value="Hint_dom_sf"/>
</dbReference>
<dbReference type="GO" id="GO:0016539">
    <property type="term" value="P:intein-mediated protein splicing"/>
    <property type="evidence" value="ECO:0007669"/>
    <property type="project" value="InterPro"/>
</dbReference>
<evidence type="ECO:0000256" key="4">
    <source>
        <dbReference type="SAM" id="MobiDB-lite"/>
    </source>
</evidence>
<evidence type="ECO:0000313" key="7">
    <source>
        <dbReference type="EMBL" id="NES26518.1"/>
    </source>
</evidence>
<dbReference type="EMBL" id="JAAHBZ010000001">
    <property type="protein sequence ID" value="NES26518.1"/>
    <property type="molecule type" value="Genomic_DNA"/>
</dbReference>
<evidence type="ECO:0000313" key="8">
    <source>
        <dbReference type="EMBL" id="QGL51613.1"/>
    </source>
</evidence>
<keyword evidence="2" id="KW-0408">Iron</keyword>
<dbReference type="AlphaFoldDB" id="A0AAJ2ZB90"/>
<dbReference type="Pfam" id="PF04055">
    <property type="entry name" value="Radical_SAM"/>
    <property type="match status" value="1"/>
</dbReference>
<dbReference type="CDD" id="cd00081">
    <property type="entry name" value="Hint"/>
    <property type="match status" value="1"/>
</dbReference>